<name>A0A1E4U314_PACTA</name>
<organism evidence="4 5">
    <name type="scientific">Pachysolen tannophilus NRRL Y-2460</name>
    <dbReference type="NCBI Taxonomy" id="669874"/>
    <lineage>
        <taxon>Eukaryota</taxon>
        <taxon>Fungi</taxon>
        <taxon>Dikarya</taxon>
        <taxon>Ascomycota</taxon>
        <taxon>Saccharomycotina</taxon>
        <taxon>Pichiomycetes</taxon>
        <taxon>Pachysolenaceae</taxon>
        <taxon>Pachysolen</taxon>
    </lineage>
</organism>
<dbReference type="SUPFAM" id="SSF48452">
    <property type="entry name" value="TPR-like"/>
    <property type="match status" value="1"/>
</dbReference>
<dbReference type="InterPro" id="IPR019734">
    <property type="entry name" value="TPR_rpt"/>
</dbReference>
<accession>A0A1E4U314</accession>
<dbReference type="PANTHER" id="PTHR22904">
    <property type="entry name" value="TPR REPEAT CONTAINING PROTEIN"/>
    <property type="match status" value="1"/>
</dbReference>
<evidence type="ECO:0000256" key="3">
    <source>
        <dbReference type="PROSITE-ProRule" id="PRU00339"/>
    </source>
</evidence>
<keyword evidence="1" id="KW-0677">Repeat</keyword>
<dbReference type="OrthoDB" id="10250354at2759"/>
<proteinExistence type="predicted"/>
<dbReference type="PANTHER" id="PTHR22904:SF523">
    <property type="entry name" value="STRESS-INDUCED-PHOSPHOPROTEIN 1"/>
    <property type="match status" value="1"/>
</dbReference>
<feature type="repeat" description="TPR" evidence="3">
    <location>
        <begin position="85"/>
        <end position="118"/>
    </location>
</feature>
<sequence length="335" mass="38981">MSAVFERGQDLKQRGNDAFAKGKFKEAAELYGHAIKIIEDNPVLYSNRSICFIRLQEYDNALRDCNQGLRLVCQDQQGDSKSTKIKLLYRKGLALINLKRLQEAQECLEEGLNLDKNNTAIKNELAKLHGDRGKYGIQTKKLKRDTVLNSGLLKIPIVEVDRIPIEFTPNYNRHEEISRKKLEEMDTKDYSEETHNDLENSKLNSKYLNKLTPSILSSITLCSFQDYLHIEKIQIVNYLFSKDPLIYKDIFNNHSRSGIDDIFLKFFLDCIKYRLSMKNTIDEKLKIIQYLKIFTECRRFNLSKLMLSNHLIDEVFGLIKDPAITESDALLKSWR</sequence>
<keyword evidence="5" id="KW-1185">Reference proteome</keyword>
<dbReference type="AlphaFoldDB" id="A0A1E4U314"/>
<reference evidence="5" key="1">
    <citation type="submission" date="2016-05" db="EMBL/GenBank/DDBJ databases">
        <title>Comparative genomics of biotechnologically important yeasts.</title>
        <authorList>
            <consortium name="DOE Joint Genome Institute"/>
            <person name="Riley R."/>
            <person name="Haridas S."/>
            <person name="Wolfe K.H."/>
            <person name="Lopes M.R."/>
            <person name="Hittinger C.T."/>
            <person name="Goker M."/>
            <person name="Salamov A."/>
            <person name="Wisecaver J."/>
            <person name="Long T.M."/>
            <person name="Aerts A.L."/>
            <person name="Barry K."/>
            <person name="Choi C."/>
            <person name="Clum A."/>
            <person name="Coughlan A.Y."/>
            <person name="Deshpande S."/>
            <person name="Douglass A.P."/>
            <person name="Hanson S.J."/>
            <person name="Klenk H.-P."/>
            <person name="Labutti K."/>
            <person name="Lapidus A."/>
            <person name="Lindquist E."/>
            <person name="Lipzen A."/>
            <person name="Meier-Kolthoff J.P."/>
            <person name="Ohm R.A."/>
            <person name="Otillar R.P."/>
            <person name="Pangilinan J."/>
            <person name="Peng Y."/>
            <person name="Rokas A."/>
            <person name="Rosa C.A."/>
            <person name="Scheuner C."/>
            <person name="Sibirny A.A."/>
            <person name="Slot J.C."/>
            <person name="Stielow J.B."/>
            <person name="Sun H."/>
            <person name="Kurtzman C.P."/>
            <person name="Blackwell M."/>
            <person name="Grigoriev I.V."/>
            <person name="Jeffries T.W."/>
        </authorList>
    </citation>
    <scope>NUCLEOTIDE SEQUENCE [LARGE SCALE GENOMIC DNA]</scope>
    <source>
        <strain evidence="5">NRRL Y-2460</strain>
    </source>
</reference>
<dbReference type="InterPro" id="IPR013105">
    <property type="entry name" value="TPR_2"/>
</dbReference>
<dbReference type="PROSITE" id="PS50005">
    <property type="entry name" value="TPR"/>
    <property type="match status" value="1"/>
</dbReference>
<keyword evidence="2 3" id="KW-0802">TPR repeat</keyword>
<dbReference type="Proteomes" id="UP000094236">
    <property type="component" value="Unassembled WGS sequence"/>
</dbReference>
<evidence type="ECO:0000256" key="2">
    <source>
        <dbReference type="ARBA" id="ARBA00022803"/>
    </source>
</evidence>
<dbReference type="SMART" id="SM00028">
    <property type="entry name" value="TPR"/>
    <property type="match status" value="3"/>
</dbReference>
<dbReference type="InterPro" id="IPR011990">
    <property type="entry name" value="TPR-like_helical_dom_sf"/>
</dbReference>
<evidence type="ECO:0000313" key="4">
    <source>
        <dbReference type="EMBL" id="ODV98396.1"/>
    </source>
</evidence>
<gene>
    <name evidence="4" type="ORF">PACTADRAFT_48169</name>
</gene>
<dbReference type="Pfam" id="PF07719">
    <property type="entry name" value="TPR_2"/>
    <property type="match status" value="1"/>
</dbReference>
<dbReference type="EMBL" id="KV454011">
    <property type="protein sequence ID" value="ODV98396.1"/>
    <property type="molecule type" value="Genomic_DNA"/>
</dbReference>
<dbReference type="GO" id="GO:0051879">
    <property type="term" value="F:Hsp90 protein binding"/>
    <property type="evidence" value="ECO:0007669"/>
    <property type="project" value="TreeGrafter"/>
</dbReference>
<evidence type="ECO:0000256" key="1">
    <source>
        <dbReference type="ARBA" id="ARBA00022737"/>
    </source>
</evidence>
<evidence type="ECO:0000313" key="5">
    <source>
        <dbReference type="Proteomes" id="UP000094236"/>
    </source>
</evidence>
<dbReference type="Gene3D" id="1.25.40.10">
    <property type="entry name" value="Tetratricopeptide repeat domain"/>
    <property type="match status" value="1"/>
</dbReference>
<protein>
    <submittedName>
        <fullName evidence="4">Uncharacterized protein</fullName>
    </submittedName>
</protein>
<dbReference type="STRING" id="669874.A0A1E4U314"/>